<feature type="chain" id="PRO_5025351200" evidence="1">
    <location>
        <begin position="24"/>
        <end position="136"/>
    </location>
</feature>
<protein>
    <submittedName>
        <fullName evidence="2">Putative secreted protein</fullName>
    </submittedName>
</protein>
<dbReference type="AlphaFoldDB" id="A0A6B0UTV0"/>
<sequence length="136" mass="15056">MRSTNAYCFVLVQILSVLHSLAGHAPFQPVNTTTESVACHVPSQGGDADGFSSTVTDFLIFKPYWIGKSSLSTPSTSSSIDISQRESIRPCRGHGSNSKMRSTNAYCFVLAQVNKTSRARPSHIEHFKYTKRKRIM</sequence>
<accession>A0A6B0UTV0</accession>
<proteinExistence type="predicted"/>
<evidence type="ECO:0000256" key="1">
    <source>
        <dbReference type="SAM" id="SignalP"/>
    </source>
</evidence>
<organism evidence="2">
    <name type="scientific">Ixodes ricinus</name>
    <name type="common">Common tick</name>
    <name type="synonym">Acarus ricinus</name>
    <dbReference type="NCBI Taxonomy" id="34613"/>
    <lineage>
        <taxon>Eukaryota</taxon>
        <taxon>Metazoa</taxon>
        <taxon>Ecdysozoa</taxon>
        <taxon>Arthropoda</taxon>
        <taxon>Chelicerata</taxon>
        <taxon>Arachnida</taxon>
        <taxon>Acari</taxon>
        <taxon>Parasitiformes</taxon>
        <taxon>Ixodida</taxon>
        <taxon>Ixodoidea</taxon>
        <taxon>Ixodidae</taxon>
        <taxon>Ixodinae</taxon>
        <taxon>Ixodes</taxon>
    </lineage>
</organism>
<evidence type="ECO:0000313" key="2">
    <source>
        <dbReference type="EMBL" id="MXU92708.1"/>
    </source>
</evidence>
<reference evidence="2" key="1">
    <citation type="submission" date="2019-12" db="EMBL/GenBank/DDBJ databases">
        <title>An insight into the sialome of adult female Ixodes ricinus ticks feeding for 6 days.</title>
        <authorList>
            <person name="Perner J."/>
            <person name="Ribeiro J.M.C."/>
        </authorList>
    </citation>
    <scope>NUCLEOTIDE SEQUENCE</scope>
    <source>
        <strain evidence="2">Semi-engorged</strain>
        <tissue evidence="2">Salivary glands</tissue>
    </source>
</reference>
<name>A0A6B0UTV0_IXORI</name>
<feature type="signal peptide" evidence="1">
    <location>
        <begin position="1"/>
        <end position="23"/>
    </location>
</feature>
<dbReference type="EMBL" id="GIFC01010625">
    <property type="protein sequence ID" value="MXU92708.1"/>
    <property type="molecule type" value="Transcribed_RNA"/>
</dbReference>
<keyword evidence="1" id="KW-0732">Signal</keyword>